<dbReference type="RefSeq" id="WP_087134273.1">
    <property type="nucleotide sequence ID" value="NZ_FUKP01000057.1"/>
</dbReference>
<feature type="region of interest" description="Disordered" evidence="3">
    <location>
        <begin position="1"/>
        <end position="25"/>
    </location>
</feature>
<accession>A0A1R4JFS8</accession>
<dbReference type="InterPro" id="IPR024083">
    <property type="entry name" value="Fumarase/histidase_N"/>
</dbReference>
<dbReference type="PANTHER" id="PTHR43172">
    <property type="entry name" value="ADENYLOSUCCINATE LYASE"/>
    <property type="match status" value="1"/>
</dbReference>
<dbReference type="SMART" id="SM00998">
    <property type="entry name" value="ADSL_C"/>
    <property type="match status" value="1"/>
</dbReference>
<dbReference type="InterPro" id="IPR020557">
    <property type="entry name" value="Fumarate_lyase_CS"/>
</dbReference>
<dbReference type="Pfam" id="PF00206">
    <property type="entry name" value="Lyase_1"/>
    <property type="match status" value="2"/>
</dbReference>
<dbReference type="InterPro" id="IPR019468">
    <property type="entry name" value="AdenyloSucc_lyase_C"/>
</dbReference>
<dbReference type="AlphaFoldDB" id="A0A1R4JFS8"/>
<dbReference type="GO" id="GO:0047472">
    <property type="term" value="F:3-carboxy-cis,cis-muconate cycloisomerase activity"/>
    <property type="evidence" value="ECO:0007669"/>
    <property type="project" value="UniProtKB-EC"/>
</dbReference>
<dbReference type="GO" id="GO:0016829">
    <property type="term" value="F:lyase activity"/>
    <property type="evidence" value="ECO:0007669"/>
    <property type="project" value="UniProtKB-KW"/>
</dbReference>
<dbReference type="PRINTS" id="PR00149">
    <property type="entry name" value="FUMRATELYASE"/>
</dbReference>
<keyword evidence="1" id="KW-0456">Lyase</keyword>
<dbReference type="EMBL" id="FUKP01000057">
    <property type="protein sequence ID" value="SJN30859.1"/>
    <property type="molecule type" value="Genomic_DNA"/>
</dbReference>
<dbReference type="Gene3D" id="1.10.275.10">
    <property type="entry name" value="Fumarase/aspartase (N-terminal domain)"/>
    <property type="match status" value="1"/>
</dbReference>
<dbReference type="InterPro" id="IPR000362">
    <property type="entry name" value="Fumarate_lyase_fam"/>
</dbReference>
<dbReference type="PANTHER" id="PTHR43172:SF2">
    <property type="entry name" value="ADENYLOSUCCINATE LYASE C-TERMINAL DOMAIN-CONTAINING PROTEIN"/>
    <property type="match status" value="1"/>
</dbReference>
<dbReference type="InterPro" id="IPR022761">
    <property type="entry name" value="Fumarate_lyase_N"/>
</dbReference>
<reference evidence="5 6" key="1">
    <citation type="submission" date="2017-02" db="EMBL/GenBank/DDBJ databases">
        <authorList>
            <person name="Peterson S.W."/>
        </authorList>
    </citation>
    <scope>NUCLEOTIDE SEQUENCE [LARGE SCALE GENOMIC DNA]</scope>
    <source>
        <strain evidence="5 6">2B3F</strain>
    </source>
</reference>
<evidence type="ECO:0000256" key="3">
    <source>
        <dbReference type="SAM" id="MobiDB-lite"/>
    </source>
</evidence>
<evidence type="ECO:0000313" key="5">
    <source>
        <dbReference type="EMBL" id="SJN30859.1"/>
    </source>
</evidence>
<dbReference type="EC" id="5.5.1.2" evidence="5"/>
<dbReference type="Gene3D" id="1.20.200.10">
    <property type="entry name" value="Fumarase/aspartase (Central domain)"/>
    <property type="match status" value="1"/>
</dbReference>
<evidence type="ECO:0000256" key="2">
    <source>
        <dbReference type="ARBA" id="ARBA00034772"/>
    </source>
</evidence>
<organism evidence="5 6">
    <name type="scientific">Micrococcus lylae</name>
    <dbReference type="NCBI Taxonomy" id="1273"/>
    <lineage>
        <taxon>Bacteria</taxon>
        <taxon>Bacillati</taxon>
        <taxon>Actinomycetota</taxon>
        <taxon>Actinomycetes</taxon>
        <taxon>Micrococcales</taxon>
        <taxon>Micrococcaceae</taxon>
        <taxon>Micrococcus</taxon>
    </lineage>
</organism>
<proteinExistence type="inferred from homology"/>
<dbReference type="SUPFAM" id="SSF48557">
    <property type="entry name" value="L-aspartase-like"/>
    <property type="match status" value="1"/>
</dbReference>
<dbReference type="InterPro" id="IPR008948">
    <property type="entry name" value="L-Aspartase-like"/>
</dbReference>
<sequence length="494" mass="50194">MTDHPSSSSSSSSVPPRPAADHGLLDPALPASAVTAQTSDAAIVAGLLEVEAAWTQTLAEAGVVSADEARAVRAAADRLAGSVDLDELARAATAGGNALIPLLKRLRAELPAGFTAVHVGATSQDIVDTMLMRMAVQATGTVVADLRAAATALATLAVEHRSTPMVARSLAQHSLPITFGLRAANWLDGLAQAADRLAAAAAALPIQWGGAAGTLAALDGALASARADGRLPDDGSGPDAFALTSALASRLGLQDPPGPWDTTRLPVTQVAAALADAVAACGRIANDVLLSSRVEIGELAEPTAPGRGGSSAMPHKQNPVLSVLVHSLALSAPGTLAQVYTAAGAANEDRPDGAWHAEWPALRRLLRDAGAAAALTREVAEGLRVRPERMRANLDRTGPVLVSERLMSALAPRIDEERGEPGAGRAAIQAAVDAHLAGTGDFRAALRQAAPAAVSDAELDRLCDPGGYVGLAEQVVDRILAAHGLDGAAEKTDD</sequence>
<evidence type="ECO:0000259" key="4">
    <source>
        <dbReference type="SMART" id="SM00998"/>
    </source>
</evidence>
<evidence type="ECO:0000313" key="6">
    <source>
        <dbReference type="Proteomes" id="UP000196230"/>
    </source>
</evidence>
<comment type="similarity">
    <text evidence="2">Belongs to the class-II fumarase/aspartase family.</text>
</comment>
<evidence type="ECO:0000256" key="1">
    <source>
        <dbReference type="ARBA" id="ARBA00023239"/>
    </source>
</evidence>
<feature type="compositionally biased region" description="Low complexity" evidence="3">
    <location>
        <begin position="1"/>
        <end position="13"/>
    </location>
</feature>
<feature type="domain" description="Adenylosuccinate lyase C-terminal" evidence="4">
    <location>
        <begin position="398"/>
        <end position="480"/>
    </location>
</feature>
<dbReference type="Proteomes" id="UP000196230">
    <property type="component" value="Unassembled WGS sequence"/>
</dbReference>
<name>A0A1R4JFS8_9MICC</name>
<dbReference type="PROSITE" id="PS00163">
    <property type="entry name" value="FUMARATE_LYASES"/>
    <property type="match status" value="1"/>
</dbReference>
<protein>
    <submittedName>
        <fullName evidence="5">3-carboxy-cis,cis-muconate cycloisomerase</fullName>
        <ecNumber evidence="5">5.5.1.2</ecNumber>
    </submittedName>
</protein>
<dbReference type="Gene3D" id="1.10.40.30">
    <property type="entry name" value="Fumarase/aspartase (C-terminal domain)"/>
    <property type="match status" value="1"/>
</dbReference>
<keyword evidence="5" id="KW-0413">Isomerase</keyword>
<gene>
    <name evidence="5" type="ORF">FM125_08290</name>
</gene>